<protein>
    <submittedName>
        <fullName evidence="1">Uncharacterized protein</fullName>
    </submittedName>
</protein>
<sequence>MSTGCLNMDESTKTRWKKKCVLKYLLRIISILNLLIIKQEIILTNLDSIPMQTKLMKSFSLILLRQKGVVTYIKNQGRCGSCWAFAKVANGRKNASNQQRRISFIIRTTLIGLYGGETYMYIARNGGIAKEEDYSYKGYEDYCQARYINLILKLADLKLYQEIWECQVLDIIGKVYLMVRAVNIIRIMHLLLLVMGRVKMEFYIGYSRIHGVLRWGGDGYVRMKRGVNICGINNDVYYPTPPND</sequence>
<gene>
    <name evidence="1" type="ORF">M9H77_24310</name>
</gene>
<reference evidence="2" key="1">
    <citation type="journal article" date="2023" name="Nat. Plants">
        <title>Single-cell RNA sequencing provides a high-resolution roadmap for understanding the multicellular compartmentation of specialized metabolism.</title>
        <authorList>
            <person name="Sun S."/>
            <person name="Shen X."/>
            <person name="Li Y."/>
            <person name="Li Y."/>
            <person name="Wang S."/>
            <person name="Li R."/>
            <person name="Zhang H."/>
            <person name="Shen G."/>
            <person name="Guo B."/>
            <person name="Wei J."/>
            <person name="Xu J."/>
            <person name="St-Pierre B."/>
            <person name="Chen S."/>
            <person name="Sun C."/>
        </authorList>
    </citation>
    <scope>NUCLEOTIDE SEQUENCE [LARGE SCALE GENOMIC DNA]</scope>
</reference>
<dbReference type="EMBL" id="CM044705">
    <property type="protein sequence ID" value="KAI5664987.1"/>
    <property type="molecule type" value="Genomic_DNA"/>
</dbReference>
<keyword evidence="2" id="KW-1185">Reference proteome</keyword>
<dbReference type="Proteomes" id="UP001060085">
    <property type="component" value="Linkage Group LG05"/>
</dbReference>
<comment type="caution">
    <text evidence="1">The sequence shown here is derived from an EMBL/GenBank/DDBJ whole genome shotgun (WGS) entry which is preliminary data.</text>
</comment>
<organism evidence="1 2">
    <name type="scientific">Catharanthus roseus</name>
    <name type="common">Madagascar periwinkle</name>
    <name type="synonym">Vinca rosea</name>
    <dbReference type="NCBI Taxonomy" id="4058"/>
    <lineage>
        <taxon>Eukaryota</taxon>
        <taxon>Viridiplantae</taxon>
        <taxon>Streptophyta</taxon>
        <taxon>Embryophyta</taxon>
        <taxon>Tracheophyta</taxon>
        <taxon>Spermatophyta</taxon>
        <taxon>Magnoliopsida</taxon>
        <taxon>eudicotyledons</taxon>
        <taxon>Gunneridae</taxon>
        <taxon>Pentapetalae</taxon>
        <taxon>asterids</taxon>
        <taxon>lamiids</taxon>
        <taxon>Gentianales</taxon>
        <taxon>Apocynaceae</taxon>
        <taxon>Rauvolfioideae</taxon>
        <taxon>Vinceae</taxon>
        <taxon>Catharanthinae</taxon>
        <taxon>Catharanthus</taxon>
    </lineage>
</organism>
<name>A0ACC0AWZ6_CATRO</name>
<evidence type="ECO:0000313" key="2">
    <source>
        <dbReference type="Proteomes" id="UP001060085"/>
    </source>
</evidence>
<evidence type="ECO:0000313" key="1">
    <source>
        <dbReference type="EMBL" id="KAI5664987.1"/>
    </source>
</evidence>
<proteinExistence type="predicted"/>
<accession>A0ACC0AWZ6</accession>